<dbReference type="InterPro" id="IPR025514">
    <property type="entry name" value="DUF4402"/>
</dbReference>
<reference evidence="2 3" key="1">
    <citation type="submission" date="2016-08" db="EMBL/GenBank/DDBJ databases">
        <title>Draft genome sequence of Candidatus Piscirickettsia litoralis, from seawater.</title>
        <authorList>
            <person name="Wan X."/>
            <person name="Lee A.J."/>
            <person name="Hou S."/>
            <person name="Donachie S.P."/>
        </authorList>
    </citation>
    <scope>NUCLEOTIDE SEQUENCE [LARGE SCALE GENOMIC DNA]</scope>
    <source>
        <strain evidence="2 3">Y2</strain>
    </source>
</reference>
<accession>A0ABX3A4H5</accession>
<protein>
    <recommendedName>
        <fullName evidence="4">DUF4402 domain-containing protein</fullName>
    </recommendedName>
</protein>
<dbReference type="Pfam" id="PF14352">
    <property type="entry name" value="DUF4402"/>
    <property type="match status" value="1"/>
</dbReference>
<evidence type="ECO:0000256" key="1">
    <source>
        <dbReference type="SAM" id="SignalP"/>
    </source>
</evidence>
<name>A0ABX3A4H5_9GAMM</name>
<dbReference type="RefSeq" id="WP_069313306.1">
    <property type="nucleotide sequence ID" value="NZ_MDTU01000001.1"/>
</dbReference>
<evidence type="ECO:0000313" key="3">
    <source>
        <dbReference type="Proteomes" id="UP000094329"/>
    </source>
</evidence>
<feature type="signal peptide" evidence="1">
    <location>
        <begin position="1"/>
        <end position="18"/>
    </location>
</feature>
<sequence length="140" mass="14922">MKKFIFAIGLLMTSSVFALGDTNISMNASAEIITPITLQVAPLEFGTLVKPQSGRTDYQATALLEISGEKQQTVKITIPNRMNIVNGSDSLRVNLSIPTTQKRLNNQGEASLNITGSLRVAANTKAGDYTGSATITASYL</sequence>
<gene>
    <name evidence="2" type="ORF">BGC07_12000</name>
</gene>
<proteinExistence type="predicted"/>
<dbReference type="Proteomes" id="UP000094329">
    <property type="component" value="Unassembled WGS sequence"/>
</dbReference>
<comment type="caution">
    <text evidence="2">The sequence shown here is derived from an EMBL/GenBank/DDBJ whole genome shotgun (WGS) entry which is preliminary data.</text>
</comment>
<keyword evidence="3" id="KW-1185">Reference proteome</keyword>
<organism evidence="2 3">
    <name type="scientific">Piscirickettsia litoralis</name>
    <dbReference type="NCBI Taxonomy" id="1891921"/>
    <lineage>
        <taxon>Bacteria</taxon>
        <taxon>Pseudomonadati</taxon>
        <taxon>Pseudomonadota</taxon>
        <taxon>Gammaproteobacteria</taxon>
        <taxon>Thiotrichales</taxon>
        <taxon>Piscirickettsiaceae</taxon>
        <taxon>Piscirickettsia</taxon>
    </lineage>
</organism>
<feature type="chain" id="PRO_5046561675" description="DUF4402 domain-containing protein" evidence="1">
    <location>
        <begin position="19"/>
        <end position="140"/>
    </location>
</feature>
<dbReference type="EMBL" id="MDTU01000001">
    <property type="protein sequence ID" value="ODN43509.1"/>
    <property type="molecule type" value="Genomic_DNA"/>
</dbReference>
<keyword evidence="1" id="KW-0732">Signal</keyword>
<evidence type="ECO:0000313" key="2">
    <source>
        <dbReference type="EMBL" id="ODN43509.1"/>
    </source>
</evidence>
<evidence type="ECO:0008006" key="4">
    <source>
        <dbReference type="Google" id="ProtNLM"/>
    </source>
</evidence>